<evidence type="ECO:0000259" key="3">
    <source>
        <dbReference type="Pfam" id="PF00004"/>
    </source>
</evidence>
<dbReference type="AlphaFoldDB" id="X6MSR5"/>
<feature type="domain" description="ATPase AAA-type core" evidence="3">
    <location>
        <begin position="175"/>
        <end position="202"/>
    </location>
</feature>
<evidence type="ECO:0000313" key="4">
    <source>
        <dbReference type="EMBL" id="ETO16155.1"/>
    </source>
</evidence>
<dbReference type="EMBL" id="ASPP01018520">
    <property type="protein sequence ID" value="ETO16155.1"/>
    <property type="molecule type" value="Genomic_DNA"/>
</dbReference>
<evidence type="ECO:0000256" key="1">
    <source>
        <dbReference type="ARBA" id="ARBA00022741"/>
    </source>
</evidence>
<proteinExistence type="predicted"/>
<gene>
    <name evidence="4" type="ORF">RFI_21201</name>
</gene>
<accession>X6MSR5</accession>
<protein>
    <submittedName>
        <fullName evidence="4">40 kDa putative membrane-spanning ATPase</fullName>
    </submittedName>
</protein>
<dbReference type="Pfam" id="PF00004">
    <property type="entry name" value="AAA"/>
    <property type="match status" value="1"/>
</dbReference>
<dbReference type="InterPro" id="IPR003959">
    <property type="entry name" value="ATPase_AAA_core"/>
</dbReference>
<dbReference type="PANTHER" id="PTHR45644">
    <property type="entry name" value="AAA ATPASE, PUTATIVE (AFU_ORTHOLOGUE AFUA_2G12920)-RELATED-RELATED"/>
    <property type="match status" value="1"/>
</dbReference>
<keyword evidence="1" id="KW-0547">Nucleotide-binding</keyword>
<evidence type="ECO:0000256" key="2">
    <source>
        <dbReference type="ARBA" id="ARBA00022840"/>
    </source>
</evidence>
<comment type="caution">
    <text evidence="4">The sequence shown here is derived from an EMBL/GenBank/DDBJ whole genome shotgun (WGS) entry which is preliminary data.</text>
</comment>
<dbReference type="OrthoDB" id="10254455at2759"/>
<organism evidence="4 5">
    <name type="scientific">Reticulomyxa filosa</name>
    <dbReference type="NCBI Taxonomy" id="46433"/>
    <lineage>
        <taxon>Eukaryota</taxon>
        <taxon>Sar</taxon>
        <taxon>Rhizaria</taxon>
        <taxon>Retaria</taxon>
        <taxon>Foraminifera</taxon>
        <taxon>Monothalamids</taxon>
        <taxon>Reticulomyxidae</taxon>
        <taxon>Reticulomyxa</taxon>
    </lineage>
</organism>
<dbReference type="InterPro" id="IPR051701">
    <property type="entry name" value="Mito_OM_Translocase_MSP1"/>
</dbReference>
<dbReference type="PANTHER" id="PTHR45644:SF3">
    <property type="entry name" value="FI08533P-RELATED"/>
    <property type="match status" value="1"/>
</dbReference>
<dbReference type="GO" id="GO:0016887">
    <property type="term" value="F:ATP hydrolysis activity"/>
    <property type="evidence" value="ECO:0007669"/>
    <property type="project" value="InterPro"/>
</dbReference>
<evidence type="ECO:0000313" key="5">
    <source>
        <dbReference type="Proteomes" id="UP000023152"/>
    </source>
</evidence>
<dbReference type="GO" id="GO:0005524">
    <property type="term" value="F:ATP binding"/>
    <property type="evidence" value="ECO:0007669"/>
    <property type="project" value="UniProtKB-KW"/>
</dbReference>
<dbReference type="Gene3D" id="3.40.50.300">
    <property type="entry name" value="P-loop containing nucleotide triphosphate hydrolases"/>
    <property type="match status" value="1"/>
</dbReference>
<dbReference type="GO" id="GO:0005741">
    <property type="term" value="C:mitochondrial outer membrane"/>
    <property type="evidence" value="ECO:0007669"/>
    <property type="project" value="TreeGrafter"/>
</dbReference>
<keyword evidence="2" id="KW-0067">ATP-binding</keyword>
<dbReference type="SUPFAM" id="SSF52540">
    <property type="entry name" value="P-loop containing nucleoside triphosphate hydrolases"/>
    <property type="match status" value="1"/>
</dbReference>
<reference evidence="4 5" key="1">
    <citation type="journal article" date="2013" name="Curr. Biol.">
        <title>The Genome of the Foraminiferan Reticulomyxa filosa.</title>
        <authorList>
            <person name="Glockner G."/>
            <person name="Hulsmann N."/>
            <person name="Schleicher M."/>
            <person name="Noegel A.A."/>
            <person name="Eichinger L."/>
            <person name="Gallinger C."/>
            <person name="Pawlowski J."/>
            <person name="Sierra R."/>
            <person name="Euteneuer U."/>
            <person name="Pillet L."/>
            <person name="Moustafa A."/>
            <person name="Platzer M."/>
            <person name="Groth M."/>
            <person name="Szafranski K."/>
            <person name="Schliwa M."/>
        </authorList>
    </citation>
    <scope>NUCLEOTIDE SEQUENCE [LARGE SCALE GENOMIC DNA]</scope>
</reference>
<name>X6MSR5_RETFI</name>
<dbReference type="Proteomes" id="UP000023152">
    <property type="component" value="Unassembled WGS sequence"/>
</dbReference>
<sequence length="202" mass="21856">MYGKNLNVVEAGIRSMIPENASISSQPLTFEQSRDGAQQTASLVITHSKDWWTFFSEVVLLGGSLAALGYMFSQLVKQAPDADGNLGRKKIAEHVKTAIIKRIEASGRKIRKFSTSTYEDALLDMIVLPNQIAVQFNDIGGLDSVKSDLMETVLVPLMHPGLTSTSRLCAPPLGVLFYGAPGTGKSMMAKAVARETNATFFS</sequence>
<keyword evidence="5" id="KW-1185">Reference proteome</keyword>
<dbReference type="InterPro" id="IPR027417">
    <property type="entry name" value="P-loop_NTPase"/>
</dbReference>